<sequence>MLNPTKEAMASFESSISTWRNAKNGGSRVVQIFLELIQLAVSQYYLLLDLVRRGKDVYVHQSSPDWWLLKHGLRSMRQFSFYPEFVELGKSRVMPSLQIFANFMLRINKLSTEAIVDGLKYRFFILIHHVSLPQGHASFKFHEILKAFISGMSWETYDYEYMCGVFPHASTRPSSHSVCLAISMGLSQIQDLSDYCYSIMLSNYSGRRHSTIRWETLKNGHYSSVFKLLCSPTEEAERYGMADDTYHAYMGEREELSEKKVENIGNFMESLLSFILVELNDLTSALLIYILVMRFQDGEDSVSDCARNLRHSSIIHSPLNTVVDPEISDPSAGMWRGKVQYTITHLFEIGLLRPQRSWWLRWLFRAFHGIDHQSALGVDSLPSFNAGKIDVGRSEAYKKRQKARRQKHSTSDAL</sequence>
<evidence type="ECO:0000313" key="2">
    <source>
        <dbReference type="Proteomes" id="UP000591131"/>
    </source>
</evidence>
<keyword evidence="2" id="KW-1185">Reference proteome</keyword>
<name>A0A7J6KQY1_PERCH</name>
<organism evidence="1 2">
    <name type="scientific">Perkinsus chesapeaki</name>
    <name type="common">Clam parasite</name>
    <name type="synonym">Perkinsus andrewsi</name>
    <dbReference type="NCBI Taxonomy" id="330153"/>
    <lineage>
        <taxon>Eukaryota</taxon>
        <taxon>Sar</taxon>
        <taxon>Alveolata</taxon>
        <taxon>Perkinsozoa</taxon>
        <taxon>Perkinsea</taxon>
        <taxon>Perkinsida</taxon>
        <taxon>Perkinsidae</taxon>
        <taxon>Perkinsus</taxon>
    </lineage>
</organism>
<gene>
    <name evidence="1" type="ORF">FOL47_001788</name>
</gene>
<dbReference type="EMBL" id="JAAPAO010001443">
    <property type="protein sequence ID" value="KAF4649725.1"/>
    <property type="molecule type" value="Genomic_DNA"/>
</dbReference>
<accession>A0A7J6KQY1</accession>
<dbReference type="AlphaFoldDB" id="A0A7J6KQY1"/>
<reference evidence="1 2" key="1">
    <citation type="submission" date="2020-04" db="EMBL/GenBank/DDBJ databases">
        <title>Perkinsus chesapeaki whole genome sequence.</title>
        <authorList>
            <person name="Bogema D.R."/>
        </authorList>
    </citation>
    <scope>NUCLEOTIDE SEQUENCE [LARGE SCALE GENOMIC DNA]</scope>
    <source>
        <strain evidence="1">ATCC PRA-425</strain>
    </source>
</reference>
<protein>
    <submittedName>
        <fullName evidence="1">Uncharacterized protein</fullName>
    </submittedName>
</protein>
<comment type="caution">
    <text evidence="1">The sequence shown here is derived from an EMBL/GenBank/DDBJ whole genome shotgun (WGS) entry which is preliminary data.</text>
</comment>
<dbReference type="Proteomes" id="UP000591131">
    <property type="component" value="Unassembled WGS sequence"/>
</dbReference>
<proteinExistence type="predicted"/>
<evidence type="ECO:0000313" key="1">
    <source>
        <dbReference type="EMBL" id="KAF4649725.1"/>
    </source>
</evidence>
<dbReference type="OrthoDB" id="10462169at2759"/>